<dbReference type="EMBL" id="UINC01223328">
    <property type="protein sequence ID" value="SVE52476.1"/>
    <property type="molecule type" value="Genomic_DNA"/>
</dbReference>
<dbReference type="Pfam" id="PF00404">
    <property type="entry name" value="Dockerin_1"/>
    <property type="match status" value="1"/>
</dbReference>
<dbReference type="InterPro" id="IPR018247">
    <property type="entry name" value="EF_Hand_1_Ca_BS"/>
</dbReference>
<dbReference type="GO" id="GO:0000272">
    <property type="term" value="P:polysaccharide catabolic process"/>
    <property type="evidence" value="ECO:0007669"/>
    <property type="project" value="InterPro"/>
</dbReference>
<evidence type="ECO:0000313" key="2">
    <source>
        <dbReference type="EMBL" id="SVE52476.1"/>
    </source>
</evidence>
<organism evidence="2">
    <name type="scientific">marine metagenome</name>
    <dbReference type="NCBI Taxonomy" id="408172"/>
    <lineage>
        <taxon>unclassified sequences</taxon>
        <taxon>metagenomes</taxon>
        <taxon>ecological metagenomes</taxon>
    </lineage>
</organism>
<proteinExistence type="predicted"/>
<dbReference type="AlphaFoldDB" id="A0A383E6N6"/>
<dbReference type="GO" id="GO:0004553">
    <property type="term" value="F:hydrolase activity, hydrolyzing O-glycosyl compounds"/>
    <property type="evidence" value="ECO:0007669"/>
    <property type="project" value="InterPro"/>
</dbReference>
<dbReference type="InterPro" id="IPR016134">
    <property type="entry name" value="Dockerin_dom"/>
</dbReference>
<name>A0A383E6N6_9ZZZZ</name>
<dbReference type="PROSITE" id="PS00018">
    <property type="entry name" value="EF_HAND_1"/>
    <property type="match status" value="2"/>
</dbReference>
<protein>
    <recommendedName>
        <fullName evidence="1">Dockerin domain-containing protein</fullName>
    </recommendedName>
</protein>
<feature type="domain" description="Dockerin" evidence="1">
    <location>
        <begin position="32"/>
        <end position="90"/>
    </location>
</feature>
<accession>A0A383E6N6</accession>
<dbReference type="InterPro" id="IPR002105">
    <property type="entry name" value="Dockerin_1_rpt"/>
</dbReference>
<dbReference type="SUPFAM" id="SSF63446">
    <property type="entry name" value="Type I dockerin domain"/>
    <property type="match status" value="1"/>
</dbReference>
<reference evidence="2" key="1">
    <citation type="submission" date="2018-05" db="EMBL/GenBank/DDBJ databases">
        <authorList>
            <person name="Lanie J.A."/>
            <person name="Ng W.-L."/>
            <person name="Kazmierczak K.M."/>
            <person name="Andrzejewski T.M."/>
            <person name="Davidsen T.M."/>
            <person name="Wayne K.J."/>
            <person name="Tettelin H."/>
            <person name="Glass J.I."/>
            <person name="Rusch D."/>
            <person name="Podicherti R."/>
            <person name="Tsui H.-C.T."/>
            <person name="Winkler M.E."/>
        </authorList>
    </citation>
    <scope>NUCLEOTIDE SEQUENCE</scope>
</reference>
<gene>
    <name evidence="2" type="ORF">METZ01_LOCUS505330</name>
</gene>
<feature type="non-terminal residue" evidence="2">
    <location>
        <position position="1"/>
    </location>
</feature>
<dbReference type="PROSITE" id="PS51766">
    <property type="entry name" value="DOCKERIN"/>
    <property type="match status" value="1"/>
</dbReference>
<sequence length="90" mass="9726">YSGVWGIFPFFNSNRTIMSDRVNGLYVLGDDLSMSSGDVNGDGLLNILDIVIIANIILGTAENVPQADVNEDGQLNILDIVTLVNMILDL</sequence>
<dbReference type="Gene3D" id="1.10.1330.10">
    <property type="entry name" value="Dockerin domain"/>
    <property type="match status" value="1"/>
</dbReference>
<dbReference type="InterPro" id="IPR036439">
    <property type="entry name" value="Dockerin_dom_sf"/>
</dbReference>
<dbReference type="CDD" id="cd14256">
    <property type="entry name" value="Dockerin_I"/>
    <property type="match status" value="1"/>
</dbReference>
<evidence type="ECO:0000259" key="1">
    <source>
        <dbReference type="PROSITE" id="PS51766"/>
    </source>
</evidence>